<gene>
    <name evidence="1" type="ORF">GPM918_LOCUS36949</name>
    <name evidence="2" type="ORF">SRO942_LOCUS37700</name>
</gene>
<evidence type="ECO:0000313" key="1">
    <source>
        <dbReference type="EMBL" id="CAF1507225.1"/>
    </source>
</evidence>
<proteinExistence type="predicted"/>
<reference evidence="1" key="1">
    <citation type="submission" date="2021-02" db="EMBL/GenBank/DDBJ databases">
        <authorList>
            <person name="Nowell W R."/>
        </authorList>
    </citation>
    <scope>NUCLEOTIDE SEQUENCE</scope>
</reference>
<dbReference type="EMBL" id="CAJNOQ010022880">
    <property type="protein sequence ID" value="CAF1507225.1"/>
    <property type="molecule type" value="Genomic_DNA"/>
</dbReference>
<name>A0A815TVA1_9BILA</name>
<dbReference type="Proteomes" id="UP000663829">
    <property type="component" value="Unassembled WGS sequence"/>
</dbReference>
<accession>A0A815TVA1</accession>
<keyword evidence="3" id="KW-1185">Reference proteome</keyword>
<evidence type="ECO:0008006" key="4">
    <source>
        <dbReference type="Google" id="ProtNLM"/>
    </source>
</evidence>
<dbReference type="EMBL" id="CAJOBC010088404">
    <property type="protein sequence ID" value="CAF4368264.1"/>
    <property type="molecule type" value="Genomic_DNA"/>
</dbReference>
<dbReference type="OrthoDB" id="2311180at2759"/>
<dbReference type="Proteomes" id="UP000681722">
    <property type="component" value="Unassembled WGS sequence"/>
</dbReference>
<protein>
    <recommendedName>
        <fullName evidence="4">NYN domain-containing protein</fullName>
    </recommendedName>
</protein>
<evidence type="ECO:0000313" key="2">
    <source>
        <dbReference type="EMBL" id="CAF4368264.1"/>
    </source>
</evidence>
<organism evidence="1 3">
    <name type="scientific">Didymodactylos carnosus</name>
    <dbReference type="NCBI Taxonomy" id="1234261"/>
    <lineage>
        <taxon>Eukaryota</taxon>
        <taxon>Metazoa</taxon>
        <taxon>Spiralia</taxon>
        <taxon>Gnathifera</taxon>
        <taxon>Rotifera</taxon>
        <taxon>Eurotatoria</taxon>
        <taxon>Bdelloidea</taxon>
        <taxon>Philodinida</taxon>
        <taxon>Philodinidae</taxon>
        <taxon>Didymodactylos</taxon>
    </lineage>
</organism>
<evidence type="ECO:0000313" key="3">
    <source>
        <dbReference type="Proteomes" id="UP000663829"/>
    </source>
</evidence>
<sequence>MHLHQATNRVKYRQHKPKLFIEKSSTDLKPEIDSGTTNKANRASISAKVTTNDGGEDKNATTTTATTMTSNVQMKNDMTLEESLGEFLHVLKKYNNTNLSTEQGLKALFSLLKRVTNLEDLKTLINYEKDLKTSIDRKSFLDKYRLKIGNEEDLGQRYVLAPNLLQLICCLWDQYEPLPMKDHCYLFLSHRPNERQVIEKNKMYQRMIKKYKVQFRERITMAVEKRAQAEEGETEEVVIREKEKGVDTHIAIEIANVISGAAKTFGTEEASEDGQKRVDTEAKDADTHIVLVSSDADFTPVVEKAIENNVSIDIWCWEGSTSAVYRKFLKGQNSKVRCFYLDRYLYQIGFVPGLMFKYQILFGETVEKKNTERSSAIFLQLDGEARFEPN</sequence>
<dbReference type="Gene3D" id="3.40.50.1010">
    <property type="entry name" value="5'-nuclease"/>
    <property type="match status" value="1"/>
</dbReference>
<dbReference type="AlphaFoldDB" id="A0A815TVA1"/>
<comment type="caution">
    <text evidence="1">The sequence shown here is derived from an EMBL/GenBank/DDBJ whole genome shotgun (WGS) entry which is preliminary data.</text>
</comment>